<gene>
    <name evidence="2" type="ORF">MU846_00930</name>
</gene>
<feature type="region of interest" description="Disordered" evidence="1">
    <location>
        <begin position="81"/>
        <end position="120"/>
    </location>
</feature>
<evidence type="ECO:0000256" key="1">
    <source>
        <dbReference type="SAM" id="MobiDB-lite"/>
    </source>
</evidence>
<dbReference type="RefSeq" id="WP_246947336.1">
    <property type="nucleotide sequence ID" value="NZ_JALKII010000001.1"/>
</dbReference>
<protein>
    <submittedName>
        <fullName evidence="2">Uncharacterized protein</fullName>
    </submittedName>
</protein>
<dbReference type="EMBL" id="JALKII010000001">
    <property type="protein sequence ID" value="MCK0536271.1"/>
    <property type="molecule type" value="Genomic_DNA"/>
</dbReference>
<dbReference type="Proteomes" id="UP001165524">
    <property type="component" value="Unassembled WGS sequence"/>
</dbReference>
<keyword evidence="3" id="KW-1185">Reference proteome</keyword>
<organism evidence="2 3">
    <name type="scientific">Alcanivorax quisquiliarum</name>
    <dbReference type="NCBI Taxonomy" id="2933565"/>
    <lineage>
        <taxon>Bacteria</taxon>
        <taxon>Pseudomonadati</taxon>
        <taxon>Pseudomonadota</taxon>
        <taxon>Gammaproteobacteria</taxon>
        <taxon>Oceanospirillales</taxon>
        <taxon>Alcanivoracaceae</taxon>
        <taxon>Alcanivorax</taxon>
    </lineage>
</organism>
<proteinExistence type="predicted"/>
<feature type="compositionally biased region" description="Polar residues" evidence="1">
    <location>
        <begin position="103"/>
        <end position="116"/>
    </location>
</feature>
<accession>A0ABT0E377</accession>
<feature type="region of interest" description="Disordered" evidence="1">
    <location>
        <begin position="159"/>
        <end position="178"/>
    </location>
</feature>
<feature type="compositionally biased region" description="Low complexity" evidence="1">
    <location>
        <begin position="81"/>
        <end position="100"/>
    </location>
</feature>
<name>A0ABT0E377_9GAMM</name>
<comment type="caution">
    <text evidence="2">The sequence shown here is derived from an EMBL/GenBank/DDBJ whole genome shotgun (WGS) entry which is preliminary data.</text>
</comment>
<sequence>MSDTRLFNIIFRGRVQQGAAPETVRANLARLFRISPEKVEALFSGQRVVLKKDADQATTMKFRAALKQAGALCEVEPVAAGPSVTATTPSPASQAATVPVTSLDASSNASPTTHSATPDAMAAQGDVQMVGTVRTGGAGFQGRFEVAEPGAALMEQPVAPPPPAPDTGHLSLAPPGTELGELPRAAAIAVPDVGHLTLAPAGADLGKD</sequence>
<reference evidence="2" key="1">
    <citation type="submission" date="2022-04" db="EMBL/GenBank/DDBJ databases">
        <title>Alcanivorax sp. CY1518 draft genome sequence.</title>
        <authorList>
            <person name="Zhao G."/>
            <person name="An M."/>
        </authorList>
    </citation>
    <scope>NUCLEOTIDE SEQUENCE</scope>
    <source>
        <strain evidence="2">CY1518</strain>
    </source>
</reference>
<evidence type="ECO:0000313" key="3">
    <source>
        <dbReference type="Proteomes" id="UP001165524"/>
    </source>
</evidence>
<evidence type="ECO:0000313" key="2">
    <source>
        <dbReference type="EMBL" id="MCK0536271.1"/>
    </source>
</evidence>